<sequence length="112" mass="12898">MKNELSELLETLGYEVYEQGSFTDSEEYPEHFFTIWNDGTEALNYYDNKEDGCIWYFTINFYSISPSLTVDILLQAKEVLMSKGWIVPGKGNDVYSASKNHSGRSIEAKFIE</sequence>
<reference evidence="1" key="1">
    <citation type="journal article" date="2021" name="Proc. Natl. Acad. Sci. U.S.A.">
        <title>A Catalog of Tens of Thousands of Viruses from Human Metagenomes Reveals Hidden Associations with Chronic Diseases.</title>
        <authorList>
            <person name="Tisza M.J."/>
            <person name="Buck C.B."/>
        </authorList>
    </citation>
    <scope>NUCLEOTIDE SEQUENCE</scope>
    <source>
        <strain evidence="1">Ctai52</strain>
    </source>
</reference>
<evidence type="ECO:0000313" key="1">
    <source>
        <dbReference type="EMBL" id="DAG05387.1"/>
    </source>
</evidence>
<organism evidence="1">
    <name type="scientific">Myoviridae sp. ctai52</name>
    <dbReference type="NCBI Taxonomy" id="2825134"/>
    <lineage>
        <taxon>Viruses</taxon>
        <taxon>Duplodnaviria</taxon>
        <taxon>Heunggongvirae</taxon>
        <taxon>Uroviricota</taxon>
        <taxon>Caudoviricetes</taxon>
    </lineage>
</organism>
<proteinExistence type="predicted"/>
<protein>
    <submittedName>
        <fullName evidence="1">Ribose/Galactose Isomerase</fullName>
    </submittedName>
</protein>
<dbReference type="GO" id="GO:0016853">
    <property type="term" value="F:isomerase activity"/>
    <property type="evidence" value="ECO:0007669"/>
    <property type="project" value="UniProtKB-KW"/>
</dbReference>
<dbReference type="EMBL" id="BK016258">
    <property type="protein sequence ID" value="DAG05387.1"/>
    <property type="molecule type" value="Genomic_DNA"/>
</dbReference>
<name>A0A8S5VFK6_9CAUD</name>
<keyword evidence="1" id="KW-0413">Isomerase</keyword>
<accession>A0A8S5VFK6</accession>